<keyword evidence="1" id="KW-0175">Coiled coil</keyword>
<keyword evidence="2" id="KW-1133">Transmembrane helix</keyword>
<gene>
    <name evidence="3" type="ORF">ACFQE5_07915</name>
</gene>
<evidence type="ECO:0000256" key="2">
    <source>
        <dbReference type="SAM" id="Phobius"/>
    </source>
</evidence>
<protein>
    <recommendedName>
        <fullName evidence="5">Signal transduction histidine kinase</fullName>
    </recommendedName>
</protein>
<feature type="transmembrane region" description="Helical" evidence="2">
    <location>
        <begin position="22"/>
        <end position="46"/>
    </location>
</feature>
<feature type="coiled-coil region" evidence="1">
    <location>
        <begin position="212"/>
        <end position="246"/>
    </location>
</feature>
<evidence type="ECO:0000256" key="1">
    <source>
        <dbReference type="SAM" id="Coils"/>
    </source>
</evidence>
<comment type="caution">
    <text evidence="3">The sequence shown here is derived from an EMBL/GenBank/DDBJ whole genome shotgun (WGS) entry which is preliminary data.</text>
</comment>
<dbReference type="Proteomes" id="UP001596302">
    <property type="component" value="Unassembled WGS sequence"/>
</dbReference>
<evidence type="ECO:0000313" key="3">
    <source>
        <dbReference type="EMBL" id="MFC5994134.1"/>
    </source>
</evidence>
<feature type="transmembrane region" description="Helical" evidence="2">
    <location>
        <begin position="52"/>
        <end position="72"/>
    </location>
</feature>
<keyword evidence="2" id="KW-0472">Membrane</keyword>
<dbReference type="RefSeq" id="WP_379584172.1">
    <property type="nucleotide sequence ID" value="NZ_JBHSQW010000015.1"/>
</dbReference>
<accession>A0ABW1J0W7</accession>
<organism evidence="3 4">
    <name type="scientific">Pseudonocardia hispaniensis</name>
    <dbReference type="NCBI Taxonomy" id="904933"/>
    <lineage>
        <taxon>Bacteria</taxon>
        <taxon>Bacillati</taxon>
        <taxon>Actinomycetota</taxon>
        <taxon>Actinomycetes</taxon>
        <taxon>Pseudonocardiales</taxon>
        <taxon>Pseudonocardiaceae</taxon>
        <taxon>Pseudonocardia</taxon>
    </lineage>
</organism>
<evidence type="ECO:0008006" key="5">
    <source>
        <dbReference type="Google" id="ProtNLM"/>
    </source>
</evidence>
<keyword evidence="4" id="KW-1185">Reference proteome</keyword>
<reference evidence="4" key="1">
    <citation type="journal article" date="2019" name="Int. J. Syst. Evol. Microbiol.">
        <title>The Global Catalogue of Microorganisms (GCM) 10K type strain sequencing project: providing services to taxonomists for standard genome sequencing and annotation.</title>
        <authorList>
            <consortium name="The Broad Institute Genomics Platform"/>
            <consortium name="The Broad Institute Genome Sequencing Center for Infectious Disease"/>
            <person name="Wu L."/>
            <person name="Ma J."/>
        </authorList>
    </citation>
    <scope>NUCLEOTIDE SEQUENCE [LARGE SCALE GENOMIC DNA]</scope>
    <source>
        <strain evidence="4">CCM 8391</strain>
    </source>
</reference>
<sequence>MPGRAAGSPATTRMIVAKTLRLLLVGSFVAVVFLAVMAVAGLVLGIEQLNLLAPFAAALVAAAGLGLVLAPIDRLVEQLTQHRQTTPYSALAAAAARIRAGTLAEALPGLAEVLAEGTGARRAVLWLAVSDRLVSAAVYPPEPVTARHTVDNLGVLLARPDTDHVVPVLDGPVLRAALAIGKPGSPITPADQQLMQDVANGAGLLLRGVALNTELEQRVRRAAELAAELQQSRQRLTNARDVERRRLVTELSHVTTDRLAALHRELAVARAALTDRPVDLGRAGGALARARAGLDELLERFRVIARGVYPAVLRDQGPAGALDELAADLPRPIRLTGGPIERLDWEVESGIYYLTASAMQHLAGLPAEATLRVHLEHTEGRLAVRITDPALPTSIDEVRTALADDVERLAALGGELELTEDGSGGAVLCARLPDQLHPAVEQLGLRALAPGPR</sequence>
<dbReference type="SUPFAM" id="SSF55781">
    <property type="entry name" value="GAF domain-like"/>
    <property type="match status" value="1"/>
</dbReference>
<proteinExistence type="predicted"/>
<evidence type="ECO:0000313" key="4">
    <source>
        <dbReference type="Proteomes" id="UP001596302"/>
    </source>
</evidence>
<name>A0ABW1J0W7_9PSEU</name>
<dbReference type="EMBL" id="JBHSQW010000015">
    <property type="protein sequence ID" value="MFC5994134.1"/>
    <property type="molecule type" value="Genomic_DNA"/>
</dbReference>
<keyword evidence="2" id="KW-0812">Transmembrane</keyword>